<protein>
    <recommendedName>
        <fullName evidence="4">DUF3592 domain-containing protein</fullName>
    </recommendedName>
</protein>
<evidence type="ECO:0000313" key="3">
    <source>
        <dbReference type="Proteomes" id="UP000586947"/>
    </source>
</evidence>
<feature type="transmembrane region" description="Helical" evidence="1">
    <location>
        <begin position="92"/>
        <end position="112"/>
    </location>
</feature>
<organism evidence="2 3">
    <name type="scientific">Micromonospora parathelypteridis</name>
    <dbReference type="NCBI Taxonomy" id="1839617"/>
    <lineage>
        <taxon>Bacteria</taxon>
        <taxon>Bacillati</taxon>
        <taxon>Actinomycetota</taxon>
        <taxon>Actinomycetes</taxon>
        <taxon>Micromonosporales</taxon>
        <taxon>Micromonosporaceae</taxon>
        <taxon>Micromonospora</taxon>
    </lineage>
</organism>
<reference evidence="2 3" key="1">
    <citation type="submission" date="2020-08" db="EMBL/GenBank/DDBJ databases">
        <title>Sequencing the genomes of 1000 actinobacteria strains.</title>
        <authorList>
            <person name="Klenk H.-P."/>
        </authorList>
    </citation>
    <scope>NUCLEOTIDE SEQUENCE [LARGE SCALE GENOMIC DNA]</scope>
    <source>
        <strain evidence="2 3">DSM 103125</strain>
    </source>
</reference>
<comment type="caution">
    <text evidence="2">The sequence shown here is derived from an EMBL/GenBank/DDBJ whole genome shotgun (WGS) entry which is preliminary data.</text>
</comment>
<evidence type="ECO:0008006" key="4">
    <source>
        <dbReference type="Google" id="ProtNLM"/>
    </source>
</evidence>
<name>A0A840VMG5_9ACTN</name>
<dbReference type="RefSeq" id="WP_184177898.1">
    <property type="nucleotide sequence ID" value="NZ_BMNF01000002.1"/>
</dbReference>
<dbReference type="Proteomes" id="UP000586947">
    <property type="component" value="Unassembled WGS sequence"/>
</dbReference>
<sequence length="140" mass="15215">MAGVLVACGFGNLNHRNDMVERGERATGAVLEQHGRQSLVSVHFTTRSGAEVTTWVGHSIWDAPSVGEEIDVIYDRADPIGSAYVAGDEPGLLSPILFLGGGPVLALAYAWWLRRSWNRLRSGAESWRGRHPVPRLGAAR</sequence>
<keyword evidence="1" id="KW-0472">Membrane</keyword>
<evidence type="ECO:0000256" key="1">
    <source>
        <dbReference type="SAM" id="Phobius"/>
    </source>
</evidence>
<keyword evidence="3" id="KW-1185">Reference proteome</keyword>
<accession>A0A840VMG5</accession>
<keyword evidence="1" id="KW-0812">Transmembrane</keyword>
<gene>
    <name evidence="2" type="ORF">HNR20_001631</name>
</gene>
<dbReference type="EMBL" id="JACHDP010000001">
    <property type="protein sequence ID" value="MBB5477126.1"/>
    <property type="molecule type" value="Genomic_DNA"/>
</dbReference>
<proteinExistence type="predicted"/>
<keyword evidence="1" id="KW-1133">Transmembrane helix</keyword>
<dbReference type="AlphaFoldDB" id="A0A840VMG5"/>
<evidence type="ECO:0000313" key="2">
    <source>
        <dbReference type="EMBL" id="MBB5477126.1"/>
    </source>
</evidence>